<dbReference type="Proteomes" id="UP001276659">
    <property type="component" value="Unassembled WGS sequence"/>
</dbReference>
<evidence type="ECO:0000313" key="3">
    <source>
        <dbReference type="Proteomes" id="UP001276659"/>
    </source>
</evidence>
<proteinExistence type="predicted"/>
<reference evidence="2" key="1">
    <citation type="submission" date="2022-11" db="EMBL/GenBank/DDBJ databases">
        <title>Chromosomal genome sequence assembly and mating type (MAT) locus characterization of the leprose asexual lichenized fungus Lepraria neglecta (Nyl.) Erichsen.</title>
        <authorList>
            <person name="Allen J.L."/>
            <person name="Pfeffer B."/>
        </authorList>
    </citation>
    <scope>NUCLEOTIDE SEQUENCE</scope>
    <source>
        <strain evidence="2">Allen 5258</strain>
    </source>
</reference>
<organism evidence="2 3">
    <name type="scientific">Lepraria neglecta</name>
    <dbReference type="NCBI Taxonomy" id="209136"/>
    <lineage>
        <taxon>Eukaryota</taxon>
        <taxon>Fungi</taxon>
        <taxon>Dikarya</taxon>
        <taxon>Ascomycota</taxon>
        <taxon>Pezizomycotina</taxon>
        <taxon>Lecanoromycetes</taxon>
        <taxon>OSLEUM clade</taxon>
        <taxon>Lecanoromycetidae</taxon>
        <taxon>Lecanorales</taxon>
        <taxon>Lecanorineae</taxon>
        <taxon>Stereocaulaceae</taxon>
        <taxon>Lepraria</taxon>
    </lineage>
</organism>
<dbReference type="EMBL" id="JASNWA010000011">
    <property type="protein sequence ID" value="KAK3167556.1"/>
    <property type="molecule type" value="Genomic_DNA"/>
</dbReference>
<keyword evidence="3" id="KW-1185">Reference proteome</keyword>
<name>A0AAD9YYB2_9LECA</name>
<protein>
    <recommendedName>
        <fullName evidence="4">VWFA domain-containing protein</fullName>
    </recommendedName>
</protein>
<evidence type="ECO:0000313" key="2">
    <source>
        <dbReference type="EMBL" id="KAK3167556.1"/>
    </source>
</evidence>
<accession>A0AAD9YYB2</accession>
<feature type="region of interest" description="Disordered" evidence="1">
    <location>
        <begin position="1"/>
        <end position="21"/>
    </location>
</feature>
<dbReference type="AlphaFoldDB" id="A0AAD9YYB2"/>
<dbReference type="PANTHER" id="PTHR34706">
    <property type="entry name" value="SLR1338 PROTEIN"/>
    <property type="match status" value="1"/>
</dbReference>
<comment type="caution">
    <text evidence="2">The sequence shown here is derived from an EMBL/GenBank/DDBJ whole genome shotgun (WGS) entry which is preliminary data.</text>
</comment>
<evidence type="ECO:0000256" key="1">
    <source>
        <dbReference type="SAM" id="MobiDB-lite"/>
    </source>
</evidence>
<sequence>MPTSDGLTVRISNLPPEADPRGNDVRRFFDSRVGPTKRRTKQTTVTFISHDIKKKALERCDRTTYSAEHGNGSIIVNVEDEFIGLMTLYMPESGTSNLDREGIKETCWLRDELPSFLEGQGKGIRPRVMNFGYHANIWINNTADGFDTPVSDLIHSLKVVREVVDEMITPNKQTNPDYVTPIKACLFRAVPHRGTGNANELALFLTALKKVLLPALGPNKKYVKDLELKNKKLADITDRFIQLLNGNKIQVISCYENRDYVPGKGKIVSKQSATLDYAGREQLPRPIDGNHSNVARFGGTSQHPFVEIASELADIGCAAFEDLSRRFSTLGIENSRLLGAGHSTSIQNIPGSSITVEPRQLGEPEFFKLTRYITVFLVDDSTSMENVPESGISLWSDATKCLAECAALILGARGRLKVLFFKSPKSKENILKVAELRELCRFIPRGDTPTYQRLKRHLDEFMEDFTPLNAKQRGTHPGLNVIIFTDGAPVEPFEEIEEVIVDRTKDLDGLRAGKYKIVDTTRYDPTTADISVYKKIVFGAFDKARDGKGSANVQGSSNDTQAPYPSRLAVAQVFSNQVQYQCPSARVGGPTSRGNTR</sequence>
<evidence type="ECO:0008006" key="4">
    <source>
        <dbReference type="Google" id="ProtNLM"/>
    </source>
</evidence>
<dbReference type="PANTHER" id="PTHR34706:SF1">
    <property type="entry name" value="VWFA DOMAIN-CONTAINING PROTEIN"/>
    <property type="match status" value="1"/>
</dbReference>
<gene>
    <name evidence="2" type="ORF">OEA41_010683</name>
</gene>